<dbReference type="PANTHER" id="PTHR45625:SF6">
    <property type="entry name" value="SPLICEOSOME-ASSOCIATED PROTEIN CWC27 HOMOLOG"/>
    <property type="match status" value="1"/>
</dbReference>
<dbReference type="Proteomes" id="UP000250275">
    <property type="component" value="Unassembled WGS sequence"/>
</dbReference>
<evidence type="ECO:0000256" key="7">
    <source>
        <dbReference type="SAM" id="MobiDB-lite"/>
    </source>
</evidence>
<dbReference type="InterPro" id="IPR002130">
    <property type="entry name" value="Cyclophilin-type_PPIase_dom"/>
</dbReference>
<organism evidence="9 10">
    <name type="scientific">Eufriesea mexicana</name>
    <dbReference type="NCBI Taxonomy" id="516756"/>
    <lineage>
        <taxon>Eukaryota</taxon>
        <taxon>Metazoa</taxon>
        <taxon>Ecdysozoa</taxon>
        <taxon>Arthropoda</taxon>
        <taxon>Hexapoda</taxon>
        <taxon>Insecta</taxon>
        <taxon>Pterygota</taxon>
        <taxon>Neoptera</taxon>
        <taxon>Endopterygota</taxon>
        <taxon>Hymenoptera</taxon>
        <taxon>Apocrita</taxon>
        <taxon>Aculeata</taxon>
        <taxon>Apoidea</taxon>
        <taxon>Anthophila</taxon>
        <taxon>Apidae</taxon>
        <taxon>Eufriesea</taxon>
    </lineage>
</organism>
<dbReference type="PANTHER" id="PTHR45625">
    <property type="entry name" value="PEPTIDYL-PROLYL CIS-TRANS ISOMERASE-RELATED"/>
    <property type="match status" value="1"/>
</dbReference>
<comment type="subcellular location">
    <subcellularLocation>
        <location evidence="1">Nucleus</location>
    </subcellularLocation>
</comment>
<dbReference type="Gene3D" id="2.40.100.10">
    <property type="entry name" value="Cyclophilin-like"/>
    <property type="match status" value="2"/>
</dbReference>
<dbReference type="InterPro" id="IPR029000">
    <property type="entry name" value="Cyclophilin-like_dom_sf"/>
</dbReference>
<dbReference type="GO" id="GO:0003755">
    <property type="term" value="F:peptidyl-prolyl cis-trans isomerase activity"/>
    <property type="evidence" value="ECO:0007669"/>
    <property type="project" value="InterPro"/>
</dbReference>
<keyword evidence="9" id="KW-0413">Isomerase</keyword>
<comment type="similarity">
    <text evidence="2">Belongs to the cyclophilin-type PPIase family.</text>
</comment>
<evidence type="ECO:0000313" key="10">
    <source>
        <dbReference type="Proteomes" id="UP000250275"/>
    </source>
</evidence>
<dbReference type="GO" id="GO:0071013">
    <property type="term" value="C:catalytic step 2 spliceosome"/>
    <property type="evidence" value="ECO:0007669"/>
    <property type="project" value="TreeGrafter"/>
</dbReference>
<dbReference type="EMBL" id="KQ777968">
    <property type="protein sequence ID" value="OAD52017.1"/>
    <property type="molecule type" value="Genomic_DNA"/>
</dbReference>
<evidence type="ECO:0000313" key="9">
    <source>
        <dbReference type="EMBL" id="OAD52017.1"/>
    </source>
</evidence>
<protein>
    <recommendedName>
        <fullName evidence="4">Spliceosome-associated protein CWC27 homolog</fullName>
    </recommendedName>
    <alternativeName>
        <fullName evidence="5">Probable inactive peptidyl-prolyl cis-trans isomerase CWC27 homolog</fullName>
    </alternativeName>
</protein>
<dbReference type="SUPFAM" id="SSF50891">
    <property type="entry name" value="Cyclophilin-like"/>
    <property type="match status" value="1"/>
</dbReference>
<dbReference type="AlphaFoldDB" id="A0A310SCH8"/>
<reference evidence="9 10" key="1">
    <citation type="submission" date="2015-07" db="EMBL/GenBank/DDBJ databases">
        <title>The genome of Eufriesea mexicana.</title>
        <authorList>
            <person name="Pan H."/>
            <person name="Kapheim K."/>
        </authorList>
    </citation>
    <scope>NUCLEOTIDE SEQUENCE [LARGE SCALE GENOMIC DNA]</scope>
    <source>
        <strain evidence="9">0111107269</strain>
        <tissue evidence="9">Whole body</tissue>
    </source>
</reference>
<dbReference type="InterPro" id="IPR044666">
    <property type="entry name" value="Cyclophilin_A-like"/>
</dbReference>
<keyword evidence="10" id="KW-1185">Reference proteome</keyword>
<name>A0A310SCH8_9HYME</name>
<evidence type="ECO:0000256" key="3">
    <source>
        <dbReference type="ARBA" id="ARBA00023242"/>
    </source>
</evidence>
<gene>
    <name evidence="9" type="ORF">WN48_03346</name>
</gene>
<proteinExistence type="inferred from homology"/>
<dbReference type="PROSITE" id="PS50072">
    <property type="entry name" value="CSA_PPIASE_2"/>
    <property type="match status" value="1"/>
</dbReference>
<dbReference type="Pfam" id="PF00160">
    <property type="entry name" value="Pro_isomerase"/>
    <property type="match status" value="2"/>
</dbReference>
<comment type="subunit">
    <text evidence="6">Part of the activated spliceosome B/catalytic step 1 spliceosome, one of the forms of the spliceosome which has a well-formed active site but still cannot catalyze the branching reaction and is composed at least of 52 proteins, the U2, U5 and U6 snRNAs and the pre-mRNA. Recruited during early steps of activated spliceosome B maturation, it is probably one of the first proteins released from this complex as he matures to the spliceosome C complex. Component of the minor spliceosome, which splices U12-type introns.</text>
</comment>
<evidence type="ECO:0000259" key="8">
    <source>
        <dbReference type="PROSITE" id="PS50072"/>
    </source>
</evidence>
<evidence type="ECO:0000256" key="5">
    <source>
        <dbReference type="ARBA" id="ARBA00042090"/>
    </source>
</evidence>
<evidence type="ECO:0000256" key="2">
    <source>
        <dbReference type="ARBA" id="ARBA00007365"/>
    </source>
</evidence>
<sequence>MKTTVGDVELELWAKETPMACKNCIRLCLEGYWDDTIFHRIMKGFITQDGDPTDLIAMANAGKDDCISQFFLTLSSTPDLQNKHAIFGRVTGESIYSMLKLEEALVHETDRPLYPPSLIKTIILYNPFSDIVPRIIIQESEKVKDSSKTKKVAVKDFNLLSFGEEAEEDEEESVKLNKEICGKSKSAHDHLTDPKLSSQQAVEPPGLTNKRRTEDRSSY</sequence>
<accession>A0A310SCH8</accession>
<evidence type="ECO:0000256" key="1">
    <source>
        <dbReference type="ARBA" id="ARBA00004123"/>
    </source>
</evidence>
<keyword evidence="3" id="KW-0539">Nucleus</keyword>
<feature type="domain" description="PPIase cyclophilin-type" evidence="8">
    <location>
        <begin position="1"/>
        <end position="123"/>
    </location>
</feature>
<evidence type="ECO:0000256" key="4">
    <source>
        <dbReference type="ARBA" id="ARBA00040027"/>
    </source>
</evidence>
<evidence type="ECO:0000256" key="6">
    <source>
        <dbReference type="ARBA" id="ARBA00046368"/>
    </source>
</evidence>
<feature type="region of interest" description="Disordered" evidence="7">
    <location>
        <begin position="185"/>
        <end position="219"/>
    </location>
</feature>